<keyword evidence="3" id="KW-1185">Reference proteome</keyword>
<dbReference type="GO" id="GO:0005096">
    <property type="term" value="F:GTPase activator activity"/>
    <property type="evidence" value="ECO:0007669"/>
    <property type="project" value="InterPro"/>
</dbReference>
<name>A0AAN7WLW8_9SACH</name>
<dbReference type="GO" id="GO:1990334">
    <property type="term" value="C:Bfa1-Bub2 complex"/>
    <property type="evidence" value="ECO:0007669"/>
    <property type="project" value="InterPro"/>
</dbReference>
<dbReference type="PANTHER" id="PTHR35140">
    <property type="entry name" value="MITOTIC CHECK POINT PROTEIN BFA1"/>
    <property type="match status" value="1"/>
</dbReference>
<accession>A0AAN7WLW8</accession>
<comment type="caution">
    <text evidence="2">The sequence shown here is derived from an EMBL/GenBank/DDBJ whole genome shotgun (WGS) entry which is preliminary data.</text>
</comment>
<dbReference type="GO" id="GO:0031578">
    <property type="term" value="P:mitotic spindle orientation checkpoint signaling"/>
    <property type="evidence" value="ECO:0007669"/>
    <property type="project" value="TreeGrafter"/>
</dbReference>
<evidence type="ECO:0000313" key="3">
    <source>
        <dbReference type="Proteomes" id="UP001306508"/>
    </source>
</evidence>
<dbReference type="GO" id="GO:0044732">
    <property type="term" value="C:mitotic spindle pole body"/>
    <property type="evidence" value="ECO:0007669"/>
    <property type="project" value="TreeGrafter"/>
</dbReference>
<reference evidence="3" key="1">
    <citation type="submission" date="2023-07" db="EMBL/GenBank/DDBJ databases">
        <title>A draft genome of Kazachstania heterogenica Y-27499.</title>
        <authorList>
            <person name="Donic C."/>
            <person name="Kralova J.S."/>
            <person name="Fidel L."/>
            <person name="Ben-Dor S."/>
            <person name="Jung S."/>
        </authorList>
    </citation>
    <scope>NUCLEOTIDE SEQUENCE [LARGE SCALE GENOMIC DNA]</scope>
    <source>
        <strain evidence="3">Y27499</strain>
    </source>
</reference>
<organism evidence="2 3">
    <name type="scientific">Arxiozyma heterogenica</name>
    <dbReference type="NCBI Taxonomy" id="278026"/>
    <lineage>
        <taxon>Eukaryota</taxon>
        <taxon>Fungi</taxon>
        <taxon>Dikarya</taxon>
        <taxon>Ascomycota</taxon>
        <taxon>Saccharomycotina</taxon>
        <taxon>Saccharomycetes</taxon>
        <taxon>Saccharomycetales</taxon>
        <taxon>Saccharomycetaceae</taxon>
        <taxon>Arxiozyma</taxon>
    </lineage>
</organism>
<dbReference type="EMBL" id="JAWIZZ010000061">
    <property type="protein sequence ID" value="KAK5773902.1"/>
    <property type="molecule type" value="Genomic_DNA"/>
</dbReference>
<dbReference type="AlphaFoldDB" id="A0AAN7WLW8"/>
<evidence type="ECO:0000256" key="1">
    <source>
        <dbReference type="SAM" id="MobiDB-lite"/>
    </source>
</evidence>
<gene>
    <name evidence="2" type="ORF">RI543_004803</name>
</gene>
<dbReference type="Proteomes" id="UP001306508">
    <property type="component" value="Unassembled WGS sequence"/>
</dbReference>
<proteinExistence type="predicted"/>
<sequence length="551" mass="64748">MNDSSFEDVETQYTKDAAKRLFHRKHLLNRKSMPNLGTNSVSTISSDATAVVNQSTDIYWNQNDQNDRAMNPSHNKYHDFQSKQQYFDKMIQSHREDRSPTKRSNLFAHQVNNVVPHNKLSQEKQYLKHPKSMMDLHVRNQNNEIILNSNDKLKNSVSYHNLRQPTRSNSVRFKSSVTKLNNTGSTHISPIREYVDDEPNYGYDGYNQLLDKYNDTVIISRADKDEDFLNKFSDEKETIDDGFPDNNILKPHYLSTLSNHNRMKPLSFSKDDSNEDSNSIAREDSGRLRRNPMSRIKTIKQTIDSNNLDTISVKHYNNNDDVDDENIYYNPQTSQWIKNIDDNDDDLVHRFDEMNIHGKKRMNSENKDQIYSLKNLKRRSHSRKPTIVNNMVLDEKNQRWVSISGDEPDPFVDIPDFPTSTIKQKNSSIFLRSHSSRQDEPLTRKITKNFPREYSSMNQKLIRSSSMRNFNSNNDNNITNKYFIDSYTLEKFYHEENKWNKMVGSWFVAGINKPDIMNKHDILTTNSTLTNQDRNSFMYEIRNMVMNSTRQ</sequence>
<dbReference type="PANTHER" id="PTHR35140:SF1">
    <property type="entry name" value="MITOTIC CHECK POINT PROTEIN BFA1"/>
    <property type="match status" value="1"/>
</dbReference>
<dbReference type="InterPro" id="IPR034586">
    <property type="entry name" value="Bfa1/Byr4"/>
</dbReference>
<feature type="region of interest" description="Disordered" evidence="1">
    <location>
        <begin position="264"/>
        <end position="293"/>
    </location>
</feature>
<protein>
    <submittedName>
        <fullName evidence="2">Uncharacterized protein</fullName>
    </submittedName>
</protein>
<evidence type="ECO:0000313" key="2">
    <source>
        <dbReference type="EMBL" id="KAK5773902.1"/>
    </source>
</evidence>